<dbReference type="AlphaFoldDB" id="A0A8J1UP75"/>
<feature type="compositionally biased region" description="Acidic residues" evidence="1">
    <location>
        <begin position="153"/>
        <end position="175"/>
    </location>
</feature>
<dbReference type="Proteomes" id="UP000749559">
    <property type="component" value="Unassembled WGS sequence"/>
</dbReference>
<feature type="region of interest" description="Disordered" evidence="1">
    <location>
        <begin position="122"/>
        <end position="179"/>
    </location>
</feature>
<protein>
    <submittedName>
        <fullName evidence="2">Uncharacterized protein</fullName>
    </submittedName>
</protein>
<sequence length="484" mass="55683">MIIKKHIFLFVSDINMAFRKNWNRQKPKHIKFDTSIPSERISESYSGPYPKKDLAAARGVLIHDLRIQGSAAMEAAKYKAGAPSTYNNGNWDKGDGVDYSEHFHHGIPGTNSQNISIISNTKAEGPEKSDSRKRKVITPEALNKNPKRSKDLEDGELKEDDDADEESDETFEENDTEHVTLNGPTHKICDVYKCDFCDHMTRHYKEMDQHLKTKLHFSASQYKARKGEGKTKENWILLNVRNKLAIKNTTSNCESLVVVCPECFYVYSDIFVCGQHYTDVHGGVQGYYSICPLKQKQTCLIKADRTSPICTKCEQEFPKLKILKNHYKKFPDHLPYKESKDSIFIFECPYCKKKFINDFFNARSHLLDQHVHTNGKKKTLGLTVKTVAKITKAQSLPNQENPSLLEEIQDQLSTYCRLYKQIPSKYNKALRRNMRHTKNELKRAYTLVASGKTHVSSDFSKVKEILKEKIDPQEFMQKHNVSFG</sequence>
<comment type="caution">
    <text evidence="2">The sequence shown here is derived from an EMBL/GenBank/DDBJ whole genome shotgun (WGS) entry which is preliminary data.</text>
</comment>
<keyword evidence="3" id="KW-1185">Reference proteome</keyword>
<dbReference type="OrthoDB" id="10681712at2759"/>
<name>A0A8J1UP75_OWEFU</name>
<accession>A0A8J1UP75</accession>
<dbReference type="EMBL" id="CAIIXF020000008">
    <property type="protein sequence ID" value="CAH1793083.1"/>
    <property type="molecule type" value="Genomic_DNA"/>
</dbReference>
<reference evidence="2" key="1">
    <citation type="submission" date="2022-03" db="EMBL/GenBank/DDBJ databases">
        <authorList>
            <person name="Martin C."/>
        </authorList>
    </citation>
    <scope>NUCLEOTIDE SEQUENCE</scope>
</reference>
<proteinExistence type="predicted"/>
<organism evidence="2 3">
    <name type="scientific">Owenia fusiformis</name>
    <name type="common">Polychaete worm</name>
    <dbReference type="NCBI Taxonomy" id="6347"/>
    <lineage>
        <taxon>Eukaryota</taxon>
        <taxon>Metazoa</taxon>
        <taxon>Spiralia</taxon>
        <taxon>Lophotrochozoa</taxon>
        <taxon>Annelida</taxon>
        <taxon>Polychaeta</taxon>
        <taxon>Sedentaria</taxon>
        <taxon>Canalipalpata</taxon>
        <taxon>Sabellida</taxon>
        <taxon>Oweniida</taxon>
        <taxon>Oweniidae</taxon>
        <taxon>Owenia</taxon>
    </lineage>
</organism>
<dbReference type="SMART" id="SM00355">
    <property type="entry name" value="ZnF_C2H2"/>
    <property type="match status" value="4"/>
</dbReference>
<evidence type="ECO:0000256" key="1">
    <source>
        <dbReference type="SAM" id="MobiDB-lite"/>
    </source>
</evidence>
<evidence type="ECO:0000313" key="2">
    <source>
        <dbReference type="EMBL" id="CAH1793083.1"/>
    </source>
</evidence>
<gene>
    <name evidence="2" type="ORF">OFUS_LOCUS17979</name>
</gene>
<evidence type="ECO:0000313" key="3">
    <source>
        <dbReference type="Proteomes" id="UP000749559"/>
    </source>
</evidence>
<dbReference type="InterPro" id="IPR013087">
    <property type="entry name" value="Znf_C2H2_type"/>
</dbReference>